<dbReference type="EMBL" id="JAACXV010000412">
    <property type="protein sequence ID" value="KAF7277885.1"/>
    <property type="molecule type" value="Genomic_DNA"/>
</dbReference>
<comment type="caution">
    <text evidence="3">The sequence shown here is derived from an EMBL/GenBank/DDBJ whole genome shotgun (WGS) entry which is preliminary data.</text>
</comment>
<dbReference type="AlphaFoldDB" id="A0A834IH38"/>
<accession>A0A834IH38</accession>
<proteinExistence type="predicted"/>
<keyword evidence="2" id="KW-0472">Membrane</keyword>
<protein>
    <submittedName>
        <fullName evidence="3">Uncharacterized protein</fullName>
    </submittedName>
</protein>
<gene>
    <name evidence="3" type="ORF">GWI33_009139</name>
</gene>
<evidence type="ECO:0000256" key="1">
    <source>
        <dbReference type="SAM" id="MobiDB-lite"/>
    </source>
</evidence>
<evidence type="ECO:0000313" key="3">
    <source>
        <dbReference type="EMBL" id="KAF7277885.1"/>
    </source>
</evidence>
<evidence type="ECO:0000256" key="2">
    <source>
        <dbReference type="SAM" id="Phobius"/>
    </source>
</evidence>
<organism evidence="3 4">
    <name type="scientific">Rhynchophorus ferrugineus</name>
    <name type="common">Red palm weevil</name>
    <name type="synonym">Curculio ferrugineus</name>
    <dbReference type="NCBI Taxonomy" id="354439"/>
    <lineage>
        <taxon>Eukaryota</taxon>
        <taxon>Metazoa</taxon>
        <taxon>Ecdysozoa</taxon>
        <taxon>Arthropoda</taxon>
        <taxon>Hexapoda</taxon>
        <taxon>Insecta</taxon>
        <taxon>Pterygota</taxon>
        <taxon>Neoptera</taxon>
        <taxon>Endopterygota</taxon>
        <taxon>Coleoptera</taxon>
        <taxon>Polyphaga</taxon>
        <taxon>Cucujiformia</taxon>
        <taxon>Curculionidae</taxon>
        <taxon>Dryophthorinae</taxon>
        <taxon>Rhynchophorus</taxon>
    </lineage>
</organism>
<sequence>MNAKYHLDHIQTSWKVNYPFSNYLGRPVVFTSFIRRRSGDDIFGFIFTLYILTVTTPGASRPRKKNPEIKKRSGSMPSPRRTLRSLYPGGPRGEGLERDNFVGHTYTHALSRFTYASRGADVSRFREAVTAAVVVAAAVPTAPALPLSCETSEIYYELCWKVVRGSLTVLYLVGDAQGQTAVGDFFATTFDSEREKS</sequence>
<feature type="region of interest" description="Disordered" evidence="1">
    <location>
        <begin position="58"/>
        <end position="94"/>
    </location>
</feature>
<keyword evidence="4" id="KW-1185">Reference proteome</keyword>
<dbReference type="Proteomes" id="UP000625711">
    <property type="component" value="Unassembled WGS sequence"/>
</dbReference>
<keyword evidence="2" id="KW-1133">Transmembrane helix</keyword>
<evidence type="ECO:0000313" key="4">
    <source>
        <dbReference type="Proteomes" id="UP000625711"/>
    </source>
</evidence>
<reference evidence="3" key="1">
    <citation type="submission" date="2020-08" db="EMBL/GenBank/DDBJ databases">
        <title>Genome sequencing and assembly of the red palm weevil Rhynchophorus ferrugineus.</title>
        <authorList>
            <person name="Dias G.B."/>
            <person name="Bergman C.M."/>
            <person name="Manee M."/>
        </authorList>
    </citation>
    <scope>NUCLEOTIDE SEQUENCE</scope>
    <source>
        <strain evidence="3">AA-2017</strain>
        <tissue evidence="3">Whole larva</tissue>
    </source>
</reference>
<keyword evidence="2" id="KW-0812">Transmembrane</keyword>
<name>A0A834IH38_RHYFE</name>
<feature type="transmembrane region" description="Helical" evidence="2">
    <location>
        <begin position="42"/>
        <end position="60"/>
    </location>
</feature>